<reference evidence="1" key="1">
    <citation type="submission" date="2019-08" db="EMBL/GenBank/DDBJ databases">
        <authorList>
            <person name="Kucharzyk K."/>
            <person name="Murdoch R.W."/>
            <person name="Higgins S."/>
            <person name="Loffler F."/>
        </authorList>
    </citation>
    <scope>NUCLEOTIDE SEQUENCE</scope>
</reference>
<accession>A0A645E1P2</accession>
<comment type="caution">
    <text evidence="1">The sequence shown here is derived from an EMBL/GenBank/DDBJ whole genome shotgun (WGS) entry which is preliminary data.</text>
</comment>
<organism evidence="1">
    <name type="scientific">bioreactor metagenome</name>
    <dbReference type="NCBI Taxonomy" id="1076179"/>
    <lineage>
        <taxon>unclassified sequences</taxon>
        <taxon>metagenomes</taxon>
        <taxon>ecological metagenomes</taxon>
    </lineage>
</organism>
<sequence>MAGQVHQYYFLCGFIFARHHKCKGHTVGRNSKRSGGALAGKAVKRKQAVAGIPLQGTVLLKKQVSGRQVAICALGVVLFVRYYGDQIGGGGGEIKRIAVAALQCQLRTPIL</sequence>
<protein>
    <submittedName>
        <fullName evidence="1">Uncharacterized protein</fullName>
    </submittedName>
</protein>
<evidence type="ECO:0000313" key="1">
    <source>
        <dbReference type="EMBL" id="MPM94502.1"/>
    </source>
</evidence>
<name>A0A645E1P2_9ZZZZ</name>
<proteinExistence type="predicted"/>
<dbReference type="EMBL" id="VSSQ01041120">
    <property type="protein sequence ID" value="MPM94502.1"/>
    <property type="molecule type" value="Genomic_DNA"/>
</dbReference>
<dbReference type="AlphaFoldDB" id="A0A645E1P2"/>
<gene>
    <name evidence="1" type="ORF">SDC9_141648</name>
</gene>